<keyword evidence="4" id="KW-1185">Reference proteome</keyword>
<proteinExistence type="predicted"/>
<accession>A0ABV3HU82</accession>
<comment type="caution">
    <text evidence="3">The sequence shown here is derived from an EMBL/GenBank/DDBJ whole genome shotgun (WGS) entry which is preliminary data.</text>
</comment>
<evidence type="ECO:0000256" key="1">
    <source>
        <dbReference type="SAM" id="MobiDB-lite"/>
    </source>
</evidence>
<dbReference type="InterPro" id="IPR006158">
    <property type="entry name" value="Cobalamin-bd"/>
</dbReference>
<evidence type="ECO:0000313" key="3">
    <source>
        <dbReference type="EMBL" id="MEV4681883.1"/>
    </source>
</evidence>
<evidence type="ECO:0000313" key="4">
    <source>
        <dbReference type="Proteomes" id="UP001552521"/>
    </source>
</evidence>
<dbReference type="Gene3D" id="3.40.50.280">
    <property type="entry name" value="Cobalamin-binding domain"/>
    <property type="match status" value="1"/>
</dbReference>
<feature type="compositionally biased region" description="Basic and acidic residues" evidence="1">
    <location>
        <begin position="151"/>
        <end position="163"/>
    </location>
</feature>
<evidence type="ECO:0000259" key="2">
    <source>
        <dbReference type="PROSITE" id="PS51332"/>
    </source>
</evidence>
<dbReference type="SUPFAM" id="SSF52242">
    <property type="entry name" value="Cobalamin (vitamin B12)-binding domain"/>
    <property type="match status" value="1"/>
</dbReference>
<sequence length="197" mass="20199">MNGTASAPSLRVVVSGLSSDAHLWNLVFLQLLLEERGHDVSNLGNVTPDATIIGACRDRRPDLLVISSVNGHGRLDGPRLIRALRASSELAAMPVVIGGKLGVDDRDHAEVATLLTAAGYDAVFDDAAEGGPDAALARFDDFLGTLAARRRPGDGPAAHRETARPVPGPAALAATRPAPGQVAAFPAPRLAVAAGAA</sequence>
<name>A0ABV3HU82_9ACTN</name>
<reference evidence="3 4" key="1">
    <citation type="submission" date="2024-06" db="EMBL/GenBank/DDBJ databases">
        <title>The Natural Products Discovery Center: Release of the First 8490 Sequenced Strains for Exploring Actinobacteria Biosynthetic Diversity.</title>
        <authorList>
            <person name="Kalkreuter E."/>
            <person name="Kautsar S.A."/>
            <person name="Yang D."/>
            <person name="Bader C.D."/>
            <person name="Teijaro C.N."/>
            <person name="Fluegel L."/>
            <person name="Davis C.M."/>
            <person name="Simpson J.R."/>
            <person name="Lauterbach L."/>
            <person name="Steele A.D."/>
            <person name="Gui C."/>
            <person name="Meng S."/>
            <person name="Li G."/>
            <person name="Viehrig K."/>
            <person name="Ye F."/>
            <person name="Su P."/>
            <person name="Kiefer A.F."/>
            <person name="Nichols A."/>
            <person name="Cepeda A.J."/>
            <person name="Yan W."/>
            <person name="Fan B."/>
            <person name="Jiang Y."/>
            <person name="Adhikari A."/>
            <person name="Zheng C.-J."/>
            <person name="Schuster L."/>
            <person name="Cowan T.M."/>
            <person name="Smanski M.J."/>
            <person name="Chevrette M.G."/>
            <person name="De Carvalho L.P.S."/>
            <person name="Shen B."/>
        </authorList>
    </citation>
    <scope>NUCLEOTIDE SEQUENCE [LARGE SCALE GENOMIC DNA]</scope>
    <source>
        <strain evidence="3 4">NPDC049344</strain>
    </source>
</reference>
<dbReference type="PROSITE" id="PS51332">
    <property type="entry name" value="B12_BINDING"/>
    <property type="match status" value="1"/>
</dbReference>
<dbReference type="Pfam" id="PF02310">
    <property type="entry name" value="B12-binding"/>
    <property type="match status" value="1"/>
</dbReference>
<feature type="region of interest" description="Disordered" evidence="1">
    <location>
        <begin position="150"/>
        <end position="169"/>
    </location>
</feature>
<dbReference type="RefSeq" id="WP_364592908.1">
    <property type="nucleotide sequence ID" value="NZ_JBFAQK010000015.1"/>
</dbReference>
<feature type="domain" description="B12-binding" evidence="2">
    <location>
        <begin position="9"/>
        <end position="146"/>
    </location>
</feature>
<dbReference type="Proteomes" id="UP001552521">
    <property type="component" value="Unassembled WGS sequence"/>
</dbReference>
<dbReference type="EMBL" id="JBFAQK010000015">
    <property type="protein sequence ID" value="MEV4681883.1"/>
    <property type="molecule type" value="Genomic_DNA"/>
</dbReference>
<gene>
    <name evidence="3" type="ORF">AB0K36_14020</name>
</gene>
<organism evidence="3 4">
    <name type="scientific">Streptomyces kurssanovii</name>
    <dbReference type="NCBI Taxonomy" id="67312"/>
    <lineage>
        <taxon>Bacteria</taxon>
        <taxon>Bacillati</taxon>
        <taxon>Actinomycetota</taxon>
        <taxon>Actinomycetes</taxon>
        <taxon>Kitasatosporales</taxon>
        <taxon>Streptomycetaceae</taxon>
        <taxon>Streptomyces</taxon>
    </lineage>
</organism>
<dbReference type="InterPro" id="IPR036724">
    <property type="entry name" value="Cobalamin-bd_sf"/>
</dbReference>
<protein>
    <submittedName>
        <fullName evidence="3">Cobalamin-dependent protein</fullName>
    </submittedName>
</protein>